<keyword evidence="2" id="KW-1185">Reference proteome</keyword>
<evidence type="ECO:0000313" key="2">
    <source>
        <dbReference type="Proteomes" id="UP001056120"/>
    </source>
</evidence>
<protein>
    <submittedName>
        <fullName evidence="1">Uncharacterized protein</fullName>
    </submittedName>
</protein>
<evidence type="ECO:0000313" key="1">
    <source>
        <dbReference type="EMBL" id="KAI3809057.1"/>
    </source>
</evidence>
<reference evidence="2" key="1">
    <citation type="journal article" date="2022" name="Mol. Ecol. Resour.">
        <title>The genomes of chicory, endive, great burdock and yacon provide insights into Asteraceae palaeo-polyploidization history and plant inulin production.</title>
        <authorList>
            <person name="Fan W."/>
            <person name="Wang S."/>
            <person name="Wang H."/>
            <person name="Wang A."/>
            <person name="Jiang F."/>
            <person name="Liu H."/>
            <person name="Zhao H."/>
            <person name="Xu D."/>
            <person name="Zhang Y."/>
        </authorList>
    </citation>
    <scope>NUCLEOTIDE SEQUENCE [LARGE SCALE GENOMIC DNA]</scope>
    <source>
        <strain evidence="2">cv. Yunnan</strain>
    </source>
</reference>
<accession>A0ACB9IMN7</accession>
<gene>
    <name evidence="1" type="ORF">L1987_25024</name>
</gene>
<proteinExistence type="predicted"/>
<dbReference type="Proteomes" id="UP001056120">
    <property type="component" value="Linkage Group LG08"/>
</dbReference>
<comment type="caution">
    <text evidence="1">The sequence shown here is derived from an EMBL/GenBank/DDBJ whole genome shotgun (WGS) entry which is preliminary data.</text>
</comment>
<name>A0ACB9IMN7_9ASTR</name>
<reference evidence="1 2" key="2">
    <citation type="journal article" date="2022" name="Mol. Ecol. Resour.">
        <title>The genomes of chicory, endive, great burdock and yacon provide insights into Asteraceae paleo-polyploidization history and plant inulin production.</title>
        <authorList>
            <person name="Fan W."/>
            <person name="Wang S."/>
            <person name="Wang H."/>
            <person name="Wang A."/>
            <person name="Jiang F."/>
            <person name="Liu H."/>
            <person name="Zhao H."/>
            <person name="Xu D."/>
            <person name="Zhang Y."/>
        </authorList>
    </citation>
    <scope>NUCLEOTIDE SEQUENCE [LARGE SCALE GENOMIC DNA]</scope>
    <source>
        <strain evidence="2">cv. Yunnan</strain>
        <tissue evidence="1">Leaves</tissue>
    </source>
</reference>
<dbReference type="EMBL" id="CM042025">
    <property type="protein sequence ID" value="KAI3809057.1"/>
    <property type="molecule type" value="Genomic_DNA"/>
</dbReference>
<sequence>MKQTHKPFDIPSQIIITSSHPWQPHASKHTSPSSSIMCSSAHISVNHGNPVSSIRSAYEDGDDDDDVDLLLFKIF</sequence>
<organism evidence="1 2">
    <name type="scientific">Smallanthus sonchifolius</name>
    <dbReference type="NCBI Taxonomy" id="185202"/>
    <lineage>
        <taxon>Eukaryota</taxon>
        <taxon>Viridiplantae</taxon>
        <taxon>Streptophyta</taxon>
        <taxon>Embryophyta</taxon>
        <taxon>Tracheophyta</taxon>
        <taxon>Spermatophyta</taxon>
        <taxon>Magnoliopsida</taxon>
        <taxon>eudicotyledons</taxon>
        <taxon>Gunneridae</taxon>
        <taxon>Pentapetalae</taxon>
        <taxon>asterids</taxon>
        <taxon>campanulids</taxon>
        <taxon>Asterales</taxon>
        <taxon>Asteraceae</taxon>
        <taxon>Asteroideae</taxon>
        <taxon>Heliantheae alliance</taxon>
        <taxon>Millerieae</taxon>
        <taxon>Smallanthus</taxon>
    </lineage>
</organism>